<dbReference type="InParanoid" id="Q22LY4"/>
<dbReference type="InterPro" id="IPR011992">
    <property type="entry name" value="EF-hand-dom_pair"/>
</dbReference>
<dbReference type="HOGENOM" id="CLU_091734_2_0_1"/>
<dbReference type="EMBL" id="GG662720">
    <property type="protein sequence ID" value="EAR86357.1"/>
    <property type="molecule type" value="Genomic_DNA"/>
</dbReference>
<dbReference type="InterPro" id="IPR008907">
    <property type="entry name" value="TPP/p25"/>
</dbReference>
<protein>
    <recommendedName>
        <fullName evidence="4">P25-alpha family protein</fullName>
    </recommendedName>
</protein>
<dbReference type="Pfam" id="PF05517">
    <property type="entry name" value="p25-alpha"/>
    <property type="match status" value="1"/>
</dbReference>
<sequence length="144" mass="15843">MSLLSAFKKFTNDRSTMEVKIFIGALTDSGVFNGRVNPSQAEYIFDKVKNSANLRGINYQQFETCLSQIAAQGGMTRQQIEGMLIEQSKKLGAKEGDPSRFFYDKSSYTGVHTKGGPSTIDNNGYSHLSQLCDRSGANVRGVNK</sequence>
<reference evidence="3" key="1">
    <citation type="journal article" date="2006" name="PLoS Biol.">
        <title>Macronuclear genome sequence of the ciliate Tetrahymena thermophila, a model eukaryote.</title>
        <authorList>
            <person name="Eisen J.A."/>
            <person name="Coyne R.S."/>
            <person name="Wu M."/>
            <person name="Wu D."/>
            <person name="Thiagarajan M."/>
            <person name="Wortman J.R."/>
            <person name="Badger J.H."/>
            <person name="Ren Q."/>
            <person name="Amedeo P."/>
            <person name="Jones K.M."/>
            <person name="Tallon L.J."/>
            <person name="Delcher A.L."/>
            <person name="Salzberg S.L."/>
            <person name="Silva J.C."/>
            <person name="Haas B.J."/>
            <person name="Majoros W.H."/>
            <person name="Farzad M."/>
            <person name="Carlton J.M."/>
            <person name="Smith R.K. Jr."/>
            <person name="Garg J."/>
            <person name="Pearlman R.E."/>
            <person name="Karrer K.M."/>
            <person name="Sun L."/>
            <person name="Manning G."/>
            <person name="Elde N.C."/>
            <person name="Turkewitz A.P."/>
            <person name="Asai D.J."/>
            <person name="Wilkes D.E."/>
            <person name="Wang Y."/>
            <person name="Cai H."/>
            <person name="Collins K."/>
            <person name="Stewart B.A."/>
            <person name="Lee S.R."/>
            <person name="Wilamowska K."/>
            <person name="Weinberg Z."/>
            <person name="Ruzzo W.L."/>
            <person name="Wloga D."/>
            <person name="Gaertig J."/>
            <person name="Frankel J."/>
            <person name="Tsao C.-C."/>
            <person name="Gorovsky M.A."/>
            <person name="Keeling P.J."/>
            <person name="Waller R.F."/>
            <person name="Patron N.J."/>
            <person name="Cherry J.M."/>
            <person name="Stover N.A."/>
            <person name="Krieger C.J."/>
            <person name="del Toro C."/>
            <person name="Ryder H.F."/>
            <person name="Williamson S.C."/>
            <person name="Barbeau R.A."/>
            <person name="Hamilton E.P."/>
            <person name="Orias E."/>
        </authorList>
    </citation>
    <scope>NUCLEOTIDE SEQUENCE [LARGE SCALE GENOMIC DNA]</scope>
    <source>
        <strain evidence="3">SB210</strain>
    </source>
</reference>
<dbReference type="SUPFAM" id="SSF47473">
    <property type="entry name" value="EF-hand"/>
    <property type="match status" value="1"/>
</dbReference>
<dbReference type="KEGG" id="tet:TTHERM_00040340"/>
<dbReference type="RefSeq" id="XP_977236.1">
    <property type="nucleotide sequence ID" value="XM_972143.2"/>
</dbReference>
<dbReference type="OrthoDB" id="548799at2759"/>
<evidence type="ECO:0000256" key="1">
    <source>
        <dbReference type="ARBA" id="ARBA00010994"/>
    </source>
</evidence>
<comment type="similarity">
    <text evidence="1">Belongs to the TPPP family.</text>
</comment>
<dbReference type="AlphaFoldDB" id="Q22LY4"/>
<proteinExistence type="inferred from homology"/>
<gene>
    <name evidence="2" type="ORF">TTHERM_00040340</name>
</gene>
<dbReference type="GO" id="GO:0046785">
    <property type="term" value="P:microtubule polymerization"/>
    <property type="evidence" value="ECO:0007669"/>
    <property type="project" value="InterPro"/>
</dbReference>
<evidence type="ECO:0000313" key="2">
    <source>
        <dbReference type="EMBL" id="EAR86357.1"/>
    </source>
</evidence>
<accession>Q22LY4</accession>
<dbReference type="GO" id="GO:0015631">
    <property type="term" value="F:tubulin binding"/>
    <property type="evidence" value="ECO:0007669"/>
    <property type="project" value="InterPro"/>
</dbReference>
<dbReference type="Gene3D" id="1.10.238.10">
    <property type="entry name" value="EF-hand"/>
    <property type="match status" value="1"/>
</dbReference>
<organism evidence="2 3">
    <name type="scientific">Tetrahymena thermophila (strain SB210)</name>
    <dbReference type="NCBI Taxonomy" id="312017"/>
    <lineage>
        <taxon>Eukaryota</taxon>
        <taxon>Sar</taxon>
        <taxon>Alveolata</taxon>
        <taxon>Ciliophora</taxon>
        <taxon>Intramacronucleata</taxon>
        <taxon>Oligohymenophorea</taxon>
        <taxon>Hymenostomatida</taxon>
        <taxon>Tetrahymenina</taxon>
        <taxon>Tetrahymenidae</taxon>
        <taxon>Tetrahymena</taxon>
    </lineage>
</organism>
<evidence type="ECO:0000313" key="3">
    <source>
        <dbReference type="Proteomes" id="UP000009168"/>
    </source>
</evidence>
<dbReference type="GeneID" id="7841446"/>
<keyword evidence="3" id="KW-1185">Reference proteome</keyword>
<name>Q22LY4_TETTS</name>
<evidence type="ECO:0008006" key="4">
    <source>
        <dbReference type="Google" id="ProtNLM"/>
    </source>
</evidence>
<dbReference type="Proteomes" id="UP000009168">
    <property type="component" value="Unassembled WGS sequence"/>
</dbReference>